<name>A0ABV3GRR9_MICGL</name>
<dbReference type="InterPro" id="IPR017850">
    <property type="entry name" value="Alkaline_phosphatase_core_sf"/>
</dbReference>
<gene>
    <name evidence="6" type="ORF">AB0I59_37555</name>
</gene>
<dbReference type="InterPro" id="IPR024607">
    <property type="entry name" value="Sulfatase_CS"/>
</dbReference>
<accession>A0ABV3GRR9</accession>
<organism evidence="6 7">
    <name type="scientific">Microtetraspora glauca</name>
    <dbReference type="NCBI Taxonomy" id="1996"/>
    <lineage>
        <taxon>Bacteria</taxon>
        <taxon>Bacillati</taxon>
        <taxon>Actinomycetota</taxon>
        <taxon>Actinomycetes</taxon>
        <taxon>Streptosporangiales</taxon>
        <taxon>Streptosporangiaceae</taxon>
        <taxon>Microtetraspora</taxon>
    </lineage>
</organism>
<dbReference type="RefSeq" id="WP_358140818.1">
    <property type="nucleotide sequence ID" value="NZ_JBFALK010000029.1"/>
</dbReference>
<keyword evidence="4" id="KW-0106">Calcium</keyword>
<dbReference type="InterPro" id="IPR000917">
    <property type="entry name" value="Sulfatase_N"/>
</dbReference>
<evidence type="ECO:0000259" key="5">
    <source>
        <dbReference type="Pfam" id="PF00884"/>
    </source>
</evidence>
<sequence>MTSGRAPGGIDGTATSATGTTRPDVVVVLLDDVGFGAARTFGGPIDTPVLDALSAEGLRYNRFHTTAICSPTRASLLTGRDPHVTGVGTVLNSANGHPGYEGVLRPEAASVATVLRRNGYGTAAFGKWHLTPPWESTQVGPFDRWPTGQGFDTFYGFLGGETDQYDPTLYEGTTPVARPDVPGYHLTEDLVGRAVDWLRLRTSLAPGRPFFLYLAPGATHAPLQVPGAWSEKYRGRFGRGWDVLREETLERQKRLGVVPANTKLTPRPGEIPAWDGLGDGEKAVAERLMEVYAGFLEHTDAQIGRLVHALKESGRFDDTMFFYVVGDNGSSAEGGVPGSVNYMGALQGLPESVASQLDLLDEIGGPNTYPQYPAGWAWALTAPFQWVKQVASHLGGTRNPLVLTWPAGIADRGGLRAQFSHVNDIAPTILEAAGIEPPTEVDGVVQVPMDGTSLMYTFADADASERHTTQYFEVYGHRSIYRDGWMASAHHGGLPWSIGRPGADRPFEDDVWELYDLERDFSQADDLAAAEPGKLRRMRALFEQEAARAGILPLRDARVARTRMPNLARGRRRFTYHPGAVGIPESNAPRVVGRSWSLRAVIRVDAPGAYGVIATMGGRAAGWSLHLDDAGRPVFVYRTFAMACLRLTGEDGLGAGRHTIDVAFSYDGGIAAGGTVTLVVDGVPAGEDRIAVTPPAIFSIDETFDIGLSTGSPVGEYPASYPFTRGTIERVDITLD</sequence>
<evidence type="ECO:0000256" key="1">
    <source>
        <dbReference type="ARBA" id="ARBA00008779"/>
    </source>
</evidence>
<dbReference type="SUPFAM" id="SSF53649">
    <property type="entry name" value="Alkaline phosphatase-like"/>
    <property type="match status" value="1"/>
</dbReference>
<dbReference type="PANTHER" id="PTHR42693:SF43">
    <property type="entry name" value="BLL2667 PROTEIN"/>
    <property type="match status" value="1"/>
</dbReference>
<keyword evidence="7" id="KW-1185">Reference proteome</keyword>
<dbReference type="Proteomes" id="UP001551675">
    <property type="component" value="Unassembled WGS sequence"/>
</dbReference>
<evidence type="ECO:0000313" key="6">
    <source>
        <dbReference type="EMBL" id="MEV0974336.1"/>
    </source>
</evidence>
<comment type="similarity">
    <text evidence="1">Belongs to the sulfatase family.</text>
</comment>
<dbReference type="EMBL" id="JBFALK010000029">
    <property type="protein sequence ID" value="MEV0974336.1"/>
    <property type="molecule type" value="Genomic_DNA"/>
</dbReference>
<dbReference type="Pfam" id="PF00884">
    <property type="entry name" value="Sulfatase"/>
    <property type="match status" value="1"/>
</dbReference>
<evidence type="ECO:0000256" key="4">
    <source>
        <dbReference type="ARBA" id="ARBA00022837"/>
    </source>
</evidence>
<dbReference type="EC" id="3.1.6.-" evidence="6"/>
<feature type="domain" description="Sulfatase N-terminal" evidence="5">
    <location>
        <begin position="23"/>
        <end position="435"/>
    </location>
</feature>
<reference evidence="6 7" key="1">
    <citation type="submission" date="2024-06" db="EMBL/GenBank/DDBJ databases">
        <title>The Natural Products Discovery Center: Release of the First 8490 Sequenced Strains for Exploring Actinobacteria Biosynthetic Diversity.</title>
        <authorList>
            <person name="Kalkreuter E."/>
            <person name="Kautsar S.A."/>
            <person name="Yang D."/>
            <person name="Bader C.D."/>
            <person name="Teijaro C.N."/>
            <person name="Fluegel L."/>
            <person name="Davis C.M."/>
            <person name="Simpson J.R."/>
            <person name="Lauterbach L."/>
            <person name="Steele A.D."/>
            <person name="Gui C."/>
            <person name="Meng S."/>
            <person name="Li G."/>
            <person name="Viehrig K."/>
            <person name="Ye F."/>
            <person name="Su P."/>
            <person name="Kiefer A.F."/>
            <person name="Nichols A."/>
            <person name="Cepeda A.J."/>
            <person name="Yan W."/>
            <person name="Fan B."/>
            <person name="Jiang Y."/>
            <person name="Adhikari A."/>
            <person name="Zheng C.-J."/>
            <person name="Schuster L."/>
            <person name="Cowan T.M."/>
            <person name="Smanski M.J."/>
            <person name="Chevrette M.G."/>
            <person name="De Carvalho L.P.S."/>
            <person name="Shen B."/>
        </authorList>
    </citation>
    <scope>NUCLEOTIDE SEQUENCE [LARGE SCALE GENOMIC DNA]</scope>
    <source>
        <strain evidence="6 7">NPDC050100</strain>
    </source>
</reference>
<proteinExistence type="inferred from homology"/>
<evidence type="ECO:0000256" key="2">
    <source>
        <dbReference type="ARBA" id="ARBA00022723"/>
    </source>
</evidence>
<dbReference type="Gene3D" id="3.30.1120.10">
    <property type="match status" value="1"/>
</dbReference>
<dbReference type="PROSITE" id="PS00523">
    <property type="entry name" value="SULFATASE_1"/>
    <property type="match status" value="1"/>
</dbReference>
<dbReference type="PANTHER" id="PTHR42693">
    <property type="entry name" value="ARYLSULFATASE FAMILY MEMBER"/>
    <property type="match status" value="1"/>
</dbReference>
<dbReference type="GO" id="GO:0016787">
    <property type="term" value="F:hydrolase activity"/>
    <property type="evidence" value="ECO:0007669"/>
    <property type="project" value="UniProtKB-KW"/>
</dbReference>
<dbReference type="SUPFAM" id="SSF49899">
    <property type="entry name" value="Concanavalin A-like lectins/glucanases"/>
    <property type="match status" value="1"/>
</dbReference>
<dbReference type="Gene3D" id="3.40.720.10">
    <property type="entry name" value="Alkaline Phosphatase, subunit A"/>
    <property type="match status" value="1"/>
</dbReference>
<comment type="caution">
    <text evidence="6">The sequence shown here is derived from an EMBL/GenBank/DDBJ whole genome shotgun (WGS) entry which is preliminary data.</text>
</comment>
<evidence type="ECO:0000313" key="7">
    <source>
        <dbReference type="Proteomes" id="UP001551675"/>
    </source>
</evidence>
<keyword evidence="3 6" id="KW-0378">Hydrolase</keyword>
<dbReference type="CDD" id="cd16025">
    <property type="entry name" value="PAS_like"/>
    <property type="match status" value="1"/>
</dbReference>
<keyword evidence="2" id="KW-0479">Metal-binding</keyword>
<dbReference type="InterPro" id="IPR013320">
    <property type="entry name" value="ConA-like_dom_sf"/>
</dbReference>
<protein>
    <submittedName>
        <fullName evidence="6">Arylsulfatase</fullName>
        <ecNumber evidence="6">3.1.6.-</ecNumber>
    </submittedName>
</protein>
<dbReference type="InterPro" id="IPR050738">
    <property type="entry name" value="Sulfatase"/>
</dbReference>
<evidence type="ECO:0000256" key="3">
    <source>
        <dbReference type="ARBA" id="ARBA00022801"/>
    </source>
</evidence>